<feature type="domain" description="4Fe-4S ferredoxin-type" evidence="5">
    <location>
        <begin position="88"/>
        <end position="117"/>
    </location>
</feature>
<dbReference type="GO" id="GO:0051539">
    <property type="term" value="F:4 iron, 4 sulfur cluster binding"/>
    <property type="evidence" value="ECO:0007669"/>
    <property type="project" value="UniProtKB-KW"/>
</dbReference>
<keyword evidence="7" id="KW-1185">Reference proteome</keyword>
<keyword evidence="2" id="KW-0479">Metal-binding</keyword>
<dbReference type="Pfam" id="PF13247">
    <property type="entry name" value="Fer4_11"/>
    <property type="match status" value="2"/>
</dbReference>
<accession>A0A8J6UNV6</accession>
<organism evidence="6 7">
    <name type="scientific">Pelovirga terrestris</name>
    <dbReference type="NCBI Taxonomy" id="2771352"/>
    <lineage>
        <taxon>Bacteria</taxon>
        <taxon>Pseudomonadati</taxon>
        <taxon>Thermodesulfobacteriota</taxon>
        <taxon>Desulfuromonadia</taxon>
        <taxon>Geobacterales</taxon>
        <taxon>Geobacteraceae</taxon>
        <taxon>Pelovirga</taxon>
    </lineage>
</organism>
<dbReference type="EMBL" id="JACWUN010000005">
    <property type="protein sequence ID" value="MBD1400124.1"/>
    <property type="molecule type" value="Genomic_DNA"/>
</dbReference>
<dbReference type="Proteomes" id="UP000632828">
    <property type="component" value="Unassembled WGS sequence"/>
</dbReference>
<evidence type="ECO:0000256" key="1">
    <source>
        <dbReference type="ARBA" id="ARBA00022485"/>
    </source>
</evidence>
<dbReference type="GO" id="GO:0046872">
    <property type="term" value="F:metal ion binding"/>
    <property type="evidence" value="ECO:0007669"/>
    <property type="project" value="UniProtKB-KW"/>
</dbReference>
<keyword evidence="3" id="KW-0408">Iron</keyword>
<dbReference type="PROSITE" id="PS00198">
    <property type="entry name" value="4FE4S_FER_1"/>
    <property type="match status" value="1"/>
</dbReference>
<dbReference type="PANTHER" id="PTHR43177:SF3">
    <property type="entry name" value="PROTEIN NRFC HOMOLOG"/>
    <property type="match status" value="1"/>
</dbReference>
<dbReference type="Gene3D" id="3.30.70.20">
    <property type="match status" value="2"/>
</dbReference>
<dbReference type="SUPFAM" id="SSF54862">
    <property type="entry name" value="4Fe-4S ferredoxins"/>
    <property type="match status" value="1"/>
</dbReference>
<feature type="domain" description="4Fe-4S ferredoxin-type" evidence="5">
    <location>
        <begin position="4"/>
        <end position="33"/>
    </location>
</feature>
<reference evidence="6" key="1">
    <citation type="submission" date="2020-09" db="EMBL/GenBank/DDBJ databases">
        <title>Pelobacter alkaliphilus sp. nov., a novel anaerobic arsenate-reducing bacterium from terrestrial mud volcano.</title>
        <authorList>
            <person name="Khomyakova M.A."/>
            <person name="Merkel A.Y."/>
            <person name="Slobodkin A.I."/>
        </authorList>
    </citation>
    <scope>NUCLEOTIDE SEQUENCE</scope>
    <source>
        <strain evidence="6">M08fum</strain>
    </source>
</reference>
<evidence type="ECO:0000313" key="6">
    <source>
        <dbReference type="EMBL" id="MBD1400124.1"/>
    </source>
</evidence>
<evidence type="ECO:0000256" key="3">
    <source>
        <dbReference type="ARBA" id="ARBA00023004"/>
    </source>
</evidence>
<comment type="caution">
    <text evidence="6">The sequence shown here is derived from an EMBL/GenBank/DDBJ whole genome shotgun (WGS) entry which is preliminary data.</text>
</comment>
<keyword evidence="4" id="KW-0411">Iron-sulfur</keyword>
<dbReference type="InterPro" id="IPR017900">
    <property type="entry name" value="4Fe4S_Fe_S_CS"/>
</dbReference>
<sequence length="262" mass="28680">MARYGMVIDLHKCTGCGACGLGCKTENNTDDRADGQTHNWADYKSVVSGKFPNVKFEMLPVLCNHCTDAPCVSACPVTPKAMFKSENGVTLHNEERCIGCRACQFACPYSQGDIEEGTNDYSVISFNDFGKTIHAAYQDKTEIIKGCTTSGAEIAKKAGFTPPHATNYGHPDYKNIRTAGVVEKCILCDHRIENGMKPYCTDVCPSSARVAGDLDDPNSDAAKLLKQYGGRRLKNNKGEFLAANEKGVSPNVYYVRNYSMRK</sequence>
<dbReference type="InterPro" id="IPR050954">
    <property type="entry name" value="ET_IronSulfur_Cluster-Binding"/>
</dbReference>
<gene>
    <name evidence="6" type="ORF">ICT70_05515</name>
</gene>
<name>A0A8J6UNV6_9BACT</name>
<dbReference type="CDD" id="cd10551">
    <property type="entry name" value="PsrB"/>
    <property type="match status" value="1"/>
</dbReference>
<dbReference type="RefSeq" id="WP_191154404.1">
    <property type="nucleotide sequence ID" value="NZ_JACWUN010000005.1"/>
</dbReference>
<evidence type="ECO:0000256" key="2">
    <source>
        <dbReference type="ARBA" id="ARBA00022723"/>
    </source>
</evidence>
<evidence type="ECO:0000259" key="5">
    <source>
        <dbReference type="PROSITE" id="PS51379"/>
    </source>
</evidence>
<protein>
    <submittedName>
        <fullName evidence="6">4Fe-4S dicluster domain-containing protein</fullName>
    </submittedName>
</protein>
<keyword evidence="1" id="KW-0004">4Fe-4S</keyword>
<dbReference type="PROSITE" id="PS51379">
    <property type="entry name" value="4FE4S_FER_2"/>
    <property type="match status" value="2"/>
</dbReference>
<dbReference type="InterPro" id="IPR017896">
    <property type="entry name" value="4Fe4S_Fe-S-bd"/>
</dbReference>
<dbReference type="PANTHER" id="PTHR43177">
    <property type="entry name" value="PROTEIN NRFC"/>
    <property type="match status" value="1"/>
</dbReference>
<evidence type="ECO:0000313" key="7">
    <source>
        <dbReference type="Proteomes" id="UP000632828"/>
    </source>
</evidence>
<dbReference type="AlphaFoldDB" id="A0A8J6UNV6"/>
<evidence type="ECO:0000256" key="4">
    <source>
        <dbReference type="ARBA" id="ARBA00023014"/>
    </source>
</evidence>
<proteinExistence type="predicted"/>